<name>A0A933IE54_UNCT6</name>
<protein>
    <submittedName>
        <fullName evidence="1">Uncharacterized protein</fullName>
    </submittedName>
</protein>
<gene>
    <name evidence="1" type="ORF">HY768_06140</name>
</gene>
<dbReference type="AlphaFoldDB" id="A0A933IE54"/>
<evidence type="ECO:0000313" key="2">
    <source>
        <dbReference type="Proteomes" id="UP000736328"/>
    </source>
</evidence>
<organism evidence="1 2">
    <name type="scientific">candidate division TA06 bacterium</name>
    <dbReference type="NCBI Taxonomy" id="2250710"/>
    <lineage>
        <taxon>Bacteria</taxon>
        <taxon>Bacteria division TA06</taxon>
    </lineage>
</organism>
<proteinExistence type="predicted"/>
<evidence type="ECO:0000313" key="1">
    <source>
        <dbReference type="EMBL" id="MBI4726788.1"/>
    </source>
</evidence>
<sequence>MQADVETVHNISEVEFYEIEDFSDRQDFMDKSRSYRLFCNMERPNTYKENKTPWQLAKEKVPNLDKRFLMIPPVDLDALLKKNLFSLSGGKNLLTDPYCKEALINNLYK</sequence>
<dbReference type="Proteomes" id="UP000736328">
    <property type="component" value="Unassembled WGS sequence"/>
</dbReference>
<comment type="caution">
    <text evidence="1">The sequence shown here is derived from an EMBL/GenBank/DDBJ whole genome shotgun (WGS) entry which is preliminary data.</text>
</comment>
<accession>A0A933IE54</accession>
<dbReference type="EMBL" id="JACQXR010000080">
    <property type="protein sequence ID" value="MBI4726788.1"/>
    <property type="molecule type" value="Genomic_DNA"/>
</dbReference>
<reference evidence="1" key="1">
    <citation type="submission" date="2020-07" db="EMBL/GenBank/DDBJ databases">
        <title>Huge and variable diversity of episymbiotic CPR bacteria and DPANN archaea in groundwater ecosystems.</title>
        <authorList>
            <person name="He C.Y."/>
            <person name="Keren R."/>
            <person name="Whittaker M."/>
            <person name="Farag I.F."/>
            <person name="Doudna J."/>
            <person name="Cate J.H.D."/>
            <person name="Banfield J.F."/>
        </authorList>
    </citation>
    <scope>NUCLEOTIDE SEQUENCE</scope>
    <source>
        <strain evidence="1">NC_groundwater_1520_Pr4_B-0.1um_53_5</strain>
    </source>
</reference>